<evidence type="ECO:0000313" key="2">
    <source>
        <dbReference type="WBParaSite" id="PS1159_v2.g18247.t1"/>
    </source>
</evidence>
<reference evidence="2" key="1">
    <citation type="submission" date="2022-11" db="UniProtKB">
        <authorList>
            <consortium name="WormBaseParasite"/>
        </authorList>
    </citation>
    <scope>IDENTIFICATION</scope>
</reference>
<evidence type="ECO:0000313" key="1">
    <source>
        <dbReference type="Proteomes" id="UP000887580"/>
    </source>
</evidence>
<proteinExistence type="predicted"/>
<dbReference type="WBParaSite" id="PS1159_v2.g18247.t1">
    <property type="protein sequence ID" value="PS1159_v2.g18247.t1"/>
    <property type="gene ID" value="PS1159_v2.g18247"/>
</dbReference>
<organism evidence="1 2">
    <name type="scientific">Panagrolaimus sp. PS1159</name>
    <dbReference type="NCBI Taxonomy" id="55785"/>
    <lineage>
        <taxon>Eukaryota</taxon>
        <taxon>Metazoa</taxon>
        <taxon>Ecdysozoa</taxon>
        <taxon>Nematoda</taxon>
        <taxon>Chromadorea</taxon>
        <taxon>Rhabditida</taxon>
        <taxon>Tylenchina</taxon>
        <taxon>Panagrolaimomorpha</taxon>
        <taxon>Panagrolaimoidea</taxon>
        <taxon>Panagrolaimidae</taxon>
        <taxon>Panagrolaimus</taxon>
    </lineage>
</organism>
<dbReference type="Proteomes" id="UP000887580">
    <property type="component" value="Unplaced"/>
</dbReference>
<sequence>MLIFIIFIFSLFSFTLTASNYQFDVIIYGGTASGVIAAVSAGRENVSVALIEPSNHIGGMVSGGLSTTDLGIRDVIGGYAKEIYLRAGTYYNSKNLLKNGTWGNWDGGFWYPEPHVAEQIFLNMTKEANVTLFLNNRLMEIGGIEKENGKIVSIKMENGNIFYANIFIDASYEGDLMAFSNVSYVIGREEMTKYNESRAGIRAGISYASVIMCDTSDEGNSAYFNGTTLLPNVLPNVPGAIGDGDKKTQAYNFRISITNDSNNQVLFPKPPNYDPTIYTSVLRSTFRTIKQLGAVEAANKYFPPWQFIVNNKYDLNNYDTDFIGENWDYPNANYSTRKKIWQAHVNYDKGLLYFLGNDPALPDEYKSVIGKWGLSKDEFTDNENWPYALYVREARRLIGGFVMTQKDVIETDLLKPDPIGVCSYGLDVHPVQMYADPIGTLLYEGELDTEADREYWRSTGNSICQIPYRILLPKKTEINNLLITVCVSASHVAYASLRMEPQYMIMGQAAGVAAAMAVKNGQTVHDVDTKALGTKLRAQGAILEYSLPTSALPATSSIVTSTLPSSTSTMSSSSSLINFSFSIVSFLLLNIFRHFFCIFKLNTNIF</sequence>
<accession>A0AC35FJS7</accession>
<protein>
    <submittedName>
        <fullName evidence="2">FAD dependent oxidoreductase</fullName>
    </submittedName>
</protein>
<name>A0AC35FJS7_9BILA</name>